<dbReference type="Proteomes" id="UP000027931">
    <property type="component" value="Unassembled WGS sequence"/>
</dbReference>
<dbReference type="STRING" id="1157490.EL26_20255"/>
<keyword evidence="2" id="KW-1185">Reference proteome</keyword>
<sequence length="324" mass="37225">MQARHNTVMAQLMSMQQMYGNRAVSQMMKSFGGSAKPIQRLTKYHSFAQGARPGTKPAVIILDYLRFLQRVAEGMMGRAAKVEYVFRDVDRVHTDIEKSDLQNLKPGDELKAEDIKKLRSVLDDFHAQLENLSYIVDDIEGVEVDDPYAQPERAAKMEPEKQIGFNKNKSFLKLYRKMHKDEAKSILDKGLPKAMQFNTSDSYKKYFTTSLTHTQEFENANSTDASEEVVMEFVVDWDSYWLYVQKFAKPNQQTGVMDDRKNSIMNQERLVKGSGANFTKQSQVEEVLANKEHHNIGVGHDNVDVFNSFILSARVMKESEWKKN</sequence>
<comment type="caution">
    <text evidence="1">The sequence shown here is derived from an EMBL/GenBank/DDBJ whole genome shotgun (WGS) entry which is preliminary data.</text>
</comment>
<protein>
    <submittedName>
        <fullName evidence="1">Uncharacterized protein</fullName>
    </submittedName>
</protein>
<gene>
    <name evidence="1" type="ORF">EL26_20255</name>
</gene>
<evidence type="ECO:0000313" key="2">
    <source>
        <dbReference type="Proteomes" id="UP000027931"/>
    </source>
</evidence>
<evidence type="ECO:0000313" key="1">
    <source>
        <dbReference type="EMBL" id="KEO81534.1"/>
    </source>
</evidence>
<name>A0A074LKB2_9BACL</name>
<dbReference type="EMBL" id="JMIR01000036">
    <property type="protein sequence ID" value="KEO81534.1"/>
    <property type="molecule type" value="Genomic_DNA"/>
</dbReference>
<reference evidence="1 2" key="1">
    <citation type="journal article" date="2013" name="Int. J. Syst. Evol. Microbiol.">
        <title>Tumebacillus flagellatus sp. nov., an alpha-amylase/pullulanase-producing bacterium isolated from cassava wastewater.</title>
        <authorList>
            <person name="Wang Q."/>
            <person name="Xie N."/>
            <person name="Qin Y."/>
            <person name="Shen N."/>
            <person name="Zhu J."/>
            <person name="Mi H."/>
            <person name="Huang R."/>
        </authorList>
    </citation>
    <scope>NUCLEOTIDE SEQUENCE [LARGE SCALE GENOMIC DNA]</scope>
    <source>
        <strain evidence="1 2">GST4</strain>
    </source>
</reference>
<accession>A0A074LKB2</accession>
<proteinExistence type="predicted"/>
<dbReference type="AlphaFoldDB" id="A0A074LKB2"/>
<organism evidence="1 2">
    <name type="scientific">Tumebacillus flagellatus</name>
    <dbReference type="NCBI Taxonomy" id="1157490"/>
    <lineage>
        <taxon>Bacteria</taxon>
        <taxon>Bacillati</taxon>
        <taxon>Bacillota</taxon>
        <taxon>Bacilli</taxon>
        <taxon>Bacillales</taxon>
        <taxon>Alicyclobacillaceae</taxon>
        <taxon>Tumebacillus</taxon>
    </lineage>
</organism>